<dbReference type="InterPro" id="IPR011701">
    <property type="entry name" value="MFS"/>
</dbReference>
<keyword evidence="6 7" id="KW-0472">Membrane</keyword>
<organism evidence="9 10">
    <name type="scientific">Marininema halotolerans</name>
    <dbReference type="NCBI Taxonomy" id="1155944"/>
    <lineage>
        <taxon>Bacteria</taxon>
        <taxon>Bacillati</taxon>
        <taxon>Bacillota</taxon>
        <taxon>Bacilli</taxon>
        <taxon>Bacillales</taxon>
        <taxon>Thermoactinomycetaceae</taxon>
        <taxon>Marininema</taxon>
    </lineage>
</organism>
<dbReference type="PROSITE" id="PS00216">
    <property type="entry name" value="SUGAR_TRANSPORT_1"/>
    <property type="match status" value="1"/>
</dbReference>
<feature type="transmembrane region" description="Helical" evidence="7">
    <location>
        <begin position="254"/>
        <end position="272"/>
    </location>
</feature>
<dbReference type="AlphaFoldDB" id="A0A1I6U3U0"/>
<proteinExistence type="predicted"/>
<dbReference type="PANTHER" id="PTHR23517:SF3">
    <property type="entry name" value="INTEGRAL MEMBRANE TRANSPORT PROTEIN"/>
    <property type="match status" value="1"/>
</dbReference>
<keyword evidence="5 7" id="KW-1133">Transmembrane helix</keyword>
<feature type="transmembrane region" description="Helical" evidence="7">
    <location>
        <begin position="64"/>
        <end position="85"/>
    </location>
</feature>
<dbReference type="InterPro" id="IPR036259">
    <property type="entry name" value="MFS_trans_sf"/>
</dbReference>
<feature type="transmembrane region" description="Helical" evidence="7">
    <location>
        <begin position="91"/>
        <end position="109"/>
    </location>
</feature>
<feature type="transmembrane region" description="Helical" evidence="7">
    <location>
        <begin position="130"/>
        <end position="150"/>
    </location>
</feature>
<evidence type="ECO:0000256" key="5">
    <source>
        <dbReference type="ARBA" id="ARBA00022989"/>
    </source>
</evidence>
<dbReference type="InterPro" id="IPR050171">
    <property type="entry name" value="MFS_Transporters"/>
</dbReference>
<dbReference type="PANTHER" id="PTHR23517">
    <property type="entry name" value="RESISTANCE PROTEIN MDTM, PUTATIVE-RELATED-RELATED"/>
    <property type="match status" value="1"/>
</dbReference>
<dbReference type="EMBL" id="FPAA01000013">
    <property type="protein sequence ID" value="SFS96123.1"/>
    <property type="molecule type" value="Genomic_DNA"/>
</dbReference>
<dbReference type="Pfam" id="PF07690">
    <property type="entry name" value="MFS_1"/>
    <property type="match status" value="1"/>
</dbReference>
<dbReference type="PROSITE" id="PS50850">
    <property type="entry name" value="MFS"/>
    <property type="match status" value="1"/>
</dbReference>
<keyword evidence="2" id="KW-0813">Transport</keyword>
<dbReference type="Proteomes" id="UP000198660">
    <property type="component" value="Unassembled WGS sequence"/>
</dbReference>
<feature type="transmembrane region" description="Helical" evidence="7">
    <location>
        <begin position="284"/>
        <end position="301"/>
    </location>
</feature>
<evidence type="ECO:0000256" key="7">
    <source>
        <dbReference type="SAM" id="Phobius"/>
    </source>
</evidence>
<comment type="subcellular location">
    <subcellularLocation>
        <location evidence="1">Cell membrane</location>
        <topology evidence="1">Multi-pass membrane protein</topology>
    </subcellularLocation>
</comment>
<evidence type="ECO:0000256" key="6">
    <source>
        <dbReference type="ARBA" id="ARBA00023136"/>
    </source>
</evidence>
<evidence type="ECO:0000259" key="8">
    <source>
        <dbReference type="PROSITE" id="PS50850"/>
    </source>
</evidence>
<evidence type="ECO:0000256" key="3">
    <source>
        <dbReference type="ARBA" id="ARBA00022475"/>
    </source>
</evidence>
<evidence type="ECO:0000256" key="1">
    <source>
        <dbReference type="ARBA" id="ARBA00004651"/>
    </source>
</evidence>
<dbReference type="Gene3D" id="1.20.1250.20">
    <property type="entry name" value="MFS general substrate transporter like domains"/>
    <property type="match status" value="1"/>
</dbReference>
<keyword evidence="10" id="KW-1185">Reference proteome</keyword>
<dbReference type="InterPro" id="IPR020846">
    <property type="entry name" value="MFS_dom"/>
</dbReference>
<dbReference type="InterPro" id="IPR005829">
    <property type="entry name" value="Sugar_transporter_CS"/>
</dbReference>
<evidence type="ECO:0000313" key="10">
    <source>
        <dbReference type="Proteomes" id="UP000198660"/>
    </source>
</evidence>
<evidence type="ECO:0000256" key="2">
    <source>
        <dbReference type="ARBA" id="ARBA00022448"/>
    </source>
</evidence>
<feature type="transmembrane region" description="Helical" evidence="7">
    <location>
        <begin position="347"/>
        <end position="368"/>
    </location>
</feature>
<keyword evidence="4 7" id="KW-0812">Transmembrane</keyword>
<feature type="transmembrane region" description="Helical" evidence="7">
    <location>
        <begin position="37"/>
        <end position="57"/>
    </location>
</feature>
<keyword evidence="3" id="KW-1003">Cell membrane</keyword>
<evidence type="ECO:0000256" key="4">
    <source>
        <dbReference type="ARBA" id="ARBA00022692"/>
    </source>
</evidence>
<feature type="domain" description="Major facilitator superfamily (MFS) profile" evidence="8">
    <location>
        <begin position="1"/>
        <end position="401"/>
    </location>
</feature>
<reference evidence="10" key="1">
    <citation type="submission" date="2016-10" db="EMBL/GenBank/DDBJ databases">
        <authorList>
            <person name="Varghese N."/>
            <person name="Submissions S."/>
        </authorList>
    </citation>
    <scope>NUCLEOTIDE SEQUENCE [LARGE SCALE GENOMIC DNA]</scope>
    <source>
        <strain evidence="10">DSM 45789</strain>
    </source>
</reference>
<feature type="transmembrane region" description="Helical" evidence="7">
    <location>
        <begin position="156"/>
        <end position="173"/>
    </location>
</feature>
<feature type="transmembrane region" description="Helical" evidence="7">
    <location>
        <begin position="209"/>
        <end position="234"/>
    </location>
</feature>
<feature type="transmembrane region" description="Helical" evidence="7">
    <location>
        <begin position="374"/>
        <end position="395"/>
    </location>
</feature>
<feature type="transmembrane region" description="Helical" evidence="7">
    <location>
        <begin position="12"/>
        <end position="31"/>
    </location>
</feature>
<dbReference type="GO" id="GO:0022857">
    <property type="term" value="F:transmembrane transporter activity"/>
    <property type="evidence" value="ECO:0007669"/>
    <property type="project" value="InterPro"/>
</dbReference>
<accession>A0A1I6U3U0</accession>
<protein>
    <submittedName>
        <fullName evidence="9">Predicted arabinose efflux permease, MFS family</fullName>
    </submittedName>
</protein>
<name>A0A1I6U3U0_9BACL</name>
<feature type="transmembrane region" description="Helical" evidence="7">
    <location>
        <begin position="307"/>
        <end position="326"/>
    </location>
</feature>
<evidence type="ECO:0000313" key="9">
    <source>
        <dbReference type="EMBL" id="SFS96123.1"/>
    </source>
</evidence>
<gene>
    <name evidence="9" type="ORF">SAMN05444972_11349</name>
</gene>
<sequence>MRWRLAGEFIQNMIFWCIFPFMALILTQWIGVSKAGLYLALSQVFAVIAGLIGGTLADRWGRKSVMTLTSLGFVVALVIFLVGSWFQSVVLYWSAFTLLSVCNALYVPASRAMVSDLVPIHERNQVYARFYTFFNIAVISGPIIGSLVFFRYPLPFFSVAVVLGWVIVWITLLKTTETRQLQDNALPGERKSFWSDNLSAYRQVVKDPVLFLFILSGVFVAQAFMQLEILFPLMVKERLAVGTFAGWEIQANDFFAWMLSLNGILVVLFTSGMAKWMKSMPQKWVFIISSWLYGLSILVFAESKGYMIVIIGIVIFTLAELMIVSVQEGFVSEIAPDDRRGTYFAAAQLRFVLGRLIAPQFLILLPLLGMKGTLLVIALFPMVSGFLYGGMFSLWTKKKQGKIDETFVG</sequence>
<dbReference type="SUPFAM" id="SSF103473">
    <property type="entry name" value="MFS general substrate transporter"/>
    <property type="match status" value="1"/>
</dbReference>
<dbReference type="GO" id="GO:0005886">
    <property type="term" value="C:plasma membrane"/>
    <property type="evidence" value="ECO:0007669"/>
    <property type="project" value="UniProtKB-SubCell"/>
</dbReference>